<evidence type="ECO:0000256" key="9">
    <source>
        <dbReference type="RuleBase" id="RU003474"/>
    </source>
</evidence>
<dbReference type="SMART" id="SM00661">
    <property type="entry name" value="RPOL9"/>
    <property type="match status" value="1"/>
</dbReference>
<evidence type="ECO:0000256" key="4">
    <source>
        <dbReference type="ARBA" id="ARBA00023015"/>
    </source>
</evidence>
<evidence type="ECO:0000256" key="6">
    <source>
        <dbReference type="PIRNR" id="PIRNR005586"/>
    </source>
</evidence>
<dbReference type="PANTHER" id="PTHR11239">
    <property type="entry name" value="DNA-DIRECTED RNA POLYMERASE"/>
    <property type="match status" value="1"/>
</dbReference>
<evidence type="ECO:0000256" key="1">
    <source>
        <dbReference type="ARBA" id="ARBA00022723"/>
    </source>
</evidence>
<dbReference type="NCBIfam" id="TIGR01384">
    <property type="entry name" value="TFS_arch"/>
    <property type="match status" value="1"/>
</dbReference>
<evidence type="ECO:0000259" key="10">
    <source>
        <dbReference type="PROSITE" id="PS51133"/>
    </source>
</evidence>
<protein>
    <submittedName>
        <fullName evidence="11">Transcription factor S</fullName>
    </submittedName>
</protein>
<dbReference type="InterPro" id="IPR012164">
    <property type="entry name" value="Rpa12/Rpb9/Rpc10/TFS"/>
</dbReference>
<feature type="binding site" evidence="7">
    <location>
        <position position="25"/>
    </location>
    <ligand>
        <name>Zn(2+)</name>
        <dbReference type="ChEBI" id="CHEBI:29105"/>
        <label>1</label>
    </ligand>
</feature>
<comment type="similarity">
    <text evidence="6 9">Belongs to the archaeal rpoM/eukaryotic RPA12/RPB9/RPC11 RNA polymerase family.</text>
</comment>
<keyword evidence="3 7" id="KW-0862">Zinc</keyword>
<dbReference type="PIRSF" id="PIRSF005586">
    <property type="entry name" value="RNApol_RpoM"/>
    <property type="match status" value="1"/>
</dbReference>
<keyword evidence="4" id="KW-0805">Transcription regulation</keyword>
<feature type="binding site" evidence="7">
    <location>
        <position position="78"/>
    </location>
    <ligand>
        <name>Zn(2+)</name>
        <dbReference type="ChEBI" id="CHEBI:29105"/>
        <label>2</label>
    </ligand>
</feature>
<dbReference type="SUPFAM" id="SSF57783">
    <property type="entry name" value="Zinc beta-ribbon"/>
    <property type="match status" value="1"/>
</dbReference>
<evidence type="ECO:0000256" key="3">
    <source>
        <dbReference type="ARBA" id="ARBA00022833"/>
    </source>
</evidence>
<dbReference type="GO" id="GO:0006351">
    <property type="term" value="P:DNA-templated transcription"/>
    <property type="evidence" value="ECO:0007669"/>
    <property type="project" value="InterPro"/>
</dbReference>
<comment type="caution">
    <text evidence="11">The sequence shown here is derived from an EMBL/GenBank/DDBJ whole genome shotgun (WGS) entry which is preliminary data.</text>
</comment>
<dbReference type="GO" id="GO:0003676">
    <property type="term" value="F:nucleic acid binding"/>
    <property type="evidence" value="ECO:0007669"/>
    <property type="project" value="InterPro"/>
</dbReference>
<dbReference type="EMBL" id="NBVN01000004">
    <property type="protein sequence ID" value="PUA32234.1"/>
    <property type="molecule type" value="Genomic_DNA"/>
</dbReference>
<organism evidence="11 12">
    <name type="scientific">Zestosphaera tikiterensis</name>
    <dbReference type="NCBI Taxonomy" id="1973259"/>
    <lineage>
        <taxon>Archaea</taxon>
        <taxon>Thermoproteota</taxon>
        <taxon>Thermoprotei</taxon>
        <taxon>Desulfurococcales</taxon>
        <taxon>Desulfurococcaceae</taxon>
        <taxon>Zestosphaera</taxon>
    </lineage>
</organism>
<feature type="binding site" evidence="7">
    <location>
        <position position="106"/>
    </location>
    <ligand>
        <name>Zn(2+)</name>
        <dbReference type="ChEBI" id="CHEBI:29105"/>
        <label>2</label>
    </ligand>
</feature>
<evidence type="ECO:0000313" key="12">
    <source>
        <dbReference type="Proteomes" id="UP000244093"/>
    </source>
</evidence>
<name>A0A2R7Y3Z0_9CREN</name>
<feature type="binding site" evidence="7">
    <location>
        <position position="28"/>
    </location>
    <ligand>
        <name>Zn(2+)</name>
        <dbReference type="ChEBI" id="CHEBI:29105"/>
        <label>1</label>
    </ligand>
</feature>
<dbReference type="Proteomes" id="UP000244093">
    <property type="component" value="Unassembled WGS sequence"/>
</dbReference>
<gene>
    <name evidence="11" type="ORF">B7O98_06075</name>
</gene>
<sequence>MVDFCPKCGSLLVPKREAGKTVLACPKCGYVKETTASSSKNPKTMISKKVVHSERDKTYVISSEEVARTLPKVKGVLCRKCGNDEAYYMIMQTRRADEPPTRFYKCTKCGYTWREYE</sequence>
<dbReference type="PROSITE" id="PS00466">
    <property type="entry name" value="ZF_TFIIS_1"/>
    <property type="match status" value="1"/>
</dbReference>
<dbReference type="Pfam" id="PF01096">
    <property type="entry name" value="Zn_ribbon_TFIIS"/>
    <property type="match status" value="1"/>
</dbReference>
<dbReference type="Gene3D" id="2.20.25.10">
    <property type="match status" value="1"/>
</dbReference>
<keyword evidence="2 8" id="KW-0863">Zinc-finger</keyword>
<dbReference type="PANTHER" id="PTHR11239:SF12">
    <property type="entry name" value="DNA-DIRECTED RNA POLYMERASE III SUBUNIT RPC10"/>
    <property type="match status" value="1"/>
</dbReference>
<feature type="binding site" evidence="7">
    <location>
        <position position="109"/>
    </location>
    <ligand>
        <name>Zn(2+)</name>
        <dbReference type="ChEBI" id="CHEBI:29105"/>
        <label>2</label>
    </ligand>
</feature>
<dbReference type="Pfam" id="PF02150">
    <property type="entry name" value="Zn_ribbon_RPB9"/>
    <property type="match status" value="1"/>
</dbReference>
<feature type="binding site" evidence="7">
    <location>
        <position position="8"/>
    </location>
    <ligand>
        <name>Zn(2+)</name>
        <dbReference type="ChEBI" id="CHEBI:29105"/>
        <label>1</label>
    </ligand>
</feature>
<dbReference type="PROSITE" id="PS51133">
    <property type="entry name" value="ZF_TFIIS_2"/>
    <property type="match status" value="1"/>
</dbReference>
<dbReference type="InterPro" id="IPR001529">
    <property type="entry name" value="Zn_ribbon_RPB9"/>
</dbReference>
<feature type="domain" description="TFIIS-type" evidence="10">
    <location>
        <begin position="74"/>
        <end position="114"/>
    </location>
</feature>
<keyword evidence="5 6" id="KW-0804">Transcription</keyword>
<dbReference type="CDD" id="cd10511">
    <property type="entry name" value="Zn-ribbon_TFS"/>
    <property type="match status" value="1"/>
</dbReference>
<evidence type="ECO:0000256" key="8">
    <source>
        <dbReference type="PIRSR" id="PIRSR005586-2"/>
    </source>
</evidence>
<reference evidence="11 12" key="1">
    <citation type="journal article" date="2018" name="Syst. Appl. Microbiol.">
        <title>A new symbiotic nanoarchaeote (Candidatus Nanoclepta minutus) and its host (Zestosphaera tikiterensis gen. nov., sp. nov.) from a New Zealand hot spring.</title>
        <authorList>
            <person name="St John E."/>
            <person name="Liu Y."/>
            <person name="Podar M."/>
            <person name="Stott M.B."/>
            <person name="Meneghin J."/>
            <person name="Chen Z."/>
            <person name="Lagutin K."/>
            <person name="Mitchell K."/>
            <person name="Reysenbach A.L."/>
        </authorList>
    </citation>
    <scope>NUCLEOTIDE SEQUENCE [LARGE SCALE GENOMIC DNA]</scope>
    <source>
        <strain evidence="11">NZ3</strain>
    </source>
</reference>
<evidence type="ECO:0000256" key="5">
    <source>
        <dbReference type="ARBA" id="ARBA00023163"/>
    </source>
</evidence>
<feature type="binding site" evidence="7">
    <location>
        <position position="81"/>
    </location>
    <ligand>
        <name>Zn(2+)</name>
        <dbReference type="ChEBI" id="CHEBI:29105"/>
        <label>2</label>
    </ligand>
</feature>
<feature type="binding site" evidence="7">
    <location>
        <position position="5"/>
    </location>
    <ligand>
        <name>Zn(2+)</name>
        <dbReference type="ChEBI" id="CHEBI:29105"/>
        <label>1</label>
    </ligand>
</feature>
<evidence type="ECO:0000313" key="11">
    <source>
        <dbReference type="EMBL" id="PUA32234.1"/>
    </source>
</evidence>
<dbReference type="GO" id="GO:0008270">
    <property type="term" value="F:zinc ion binding"/>
    <property type="evidence" value="ECO:0007669"/>
    <property type="project" value="UniProtKB-KW"/>
</dbReference>
<feature type="zinc finger region" description="C4-type" evidence="8">
    <location>
        <begin position="5"/>
        <end position="28"/>
    </location>
</feature>
<keyword evidence="1 7" id="KW-0479">Metal-binding</keyword>
<dbReference type="SMART" id="SM00440">
    <property type="entry name" value="ZnF_C2C2"/>
    <property type="match status" value="1"/>
</dbReference>
<dbReference type="PROSITE" id="PS01030">
    <property type="entry name" value="RNA_POL_M_15KD"/>
    <property type="match status" value="1"/>
</dbReference>
<dbReference type="InterPro" id="IPR001222">
    <property type="entry name" value="Znf_TFIIS"/>
</dbReference>
<evidence type="ECO:0000256" key="2">
    <source>
        <dbReference type="ARBA" id="ARBA00022771"/>
    </source>
</evidence>
<accession>A0A2R7Y3Z0</accession>
<dbReference type="InterPro" id="IPR019761">
    <property type="entry name" value="DNA-dir_RNA_pol-M_15_CS"/>
</dbReference>
<dbReference type="AlphaFoldDB" id="A0A2R7Y3Z0"/>
<dbReference type="InterPro" id="IPR006288">
    <property type="entry name" value="TFS"/>
</dbReference>
<proteinExistence type="inferred from homology"/>
<evidence type="ECO:0000256" key="7">
    <source>
        <dbReference type="PIRSR" id="PIRSR005586-1"/>
    </source>
</evidence>
<dbReference type="GO" id="GO:0006355">
    <property type="term" value="P:regulation of DNA-templated transcription"/>
    <property type="evidence" value="ECO:0007669"/>
    <property type="project" value="InterPro"/>
</dbReference>
<dbReference type="GO" id="GO:0003899">
    <property type="term" value="F:DNA-directed RNA polymerase activity"/>
    <property type="evidence" value="ECO:0007669"/>
    <property type="project" value="InterPro"/>
</dbReference>